<evidence type="ECO:0000256" key="1">
    <source>
        <dbReference type="ARBA" id="ARBA00038473"/>
    </source>
</evidence>
<dbReference type="Pfam" id="PF00144">
    <property type="entry name" value="Beta-lactamase"/>
    <property type="match status" value="1"/>
</dbReference>
<sequence>MAVSPTKVSSMENLVPEETYRKSKQAYIKIVAALFIACVIAVVMTCLFAWKISEDTTSAPAKSSPVRGVQTNNDFCPGLPPILPKLPSPLPEELQASLRTFSTYLGNLVQENGLPAISANAYYKDSILWKGHYGRKTLDGERPDDTTRYRIGSISKIFPVLMVYMLYEQGIISSIDDPLNKYVPDFVINNPFTNESITLRQIMNQLSGLPREAPCVLCNRNETTEEQLMFLKNQSLVVDPGTVPSYSNLGYALLGRLFTERVIKNTTFEEWTKDNILSPLGLNHTGFSFTSDVKKNMAFPYDKQGQLLPILNIGWLSPSGQMYSTIEELARVGMFLMGSKKSDKIGIKQSSLREMLAPSYVAPDGLTMWGSPWEIFLREHFIIRTKGGSIDGMSAMMVVIPEVKLGFNVFLSAVANFSVGALIGNTITDRFIKDFLPVFNSTLFTINEEGDFPVKPKLYTGTYNITRVNIYAPTDKILNYQATITASGSKLIYKDNGGFPEVSLYYIGYELILQGKVFSSSCFTQRMGTVSAFHFKPAGADGLSPGFAVPQMGISSVRVSV</sequence>
<dbReference type="Gene3D" id="3.40.710.10">
    <property type="entry name" value="DD-peptidase/beta-lactamase superfamily"/>
    <property type="match status" value="1"/>
</dbReference>
<dbReference type="EnsemblMetazoa" id="XM_021051121.1">
    <property type="protein sequence ID" value="XP_020906780.1"/>
    <property type="gene ID" value="LOC110244886"/>
</dbReference>
<dbReference type="PANTHER" id="PTHR22935:SF95">
    <property type="entry name" value="BETA-LACTAMASE-LIKE 1-RELATED"/>
    <property type="match status" value="1"/>
</dbReference>
<dbReference type="Proteomes" id="UP000887567">
    <property type="component" value="Unplaced"/>
</dbReference>
<evidence type="ECO:0000313" key="5">
    <source>
        <dbReference type="Proteomes" id="UP000887567"/>
    </source>
</evidence>
<evidence type="ECO:0000313" key="4">
    <source>
        <dbReference type="EnsemblMetazoa" id="XP_020906780.1"/>
    </source>
</evidence>
<dbReference type="RefSeq" id="XP_020906780.1">
    <property type="nucleotide sequence ID" value="XM_021051121.1"/>
</dbReference>
<dbReference type="InterPro" id="IPR012338">
    <property type="entry name" value="Beta-lactam/transpept-like"/>
</dbReference>
<keyword evidence="5" id="KW-1185">Reference proteome</keyword>
<keyword evidence="2" id="KW-1133">Transmembrane helix</keyword>
<evidence type="ECO:0000259" key="3">
    <source>
        <dbReference type="Pfam" id="PF00144"/>
    </source>
</evidence>
<dbReference type="SUPFAM" id="SSF56601">
    <property type="entry name" value="beta-lactamase/transpeptidase-like"/>
    <property type="match status" value="1"/>
</dbReference>
<dbReference type="PANTHER" id="PTHR22935">
    <property type="entry name" value="PENICILLIN-BINDING PROTEIN"/>
    <property type="match status" value="1"/>
</dbReference>
<dbReference type="InterPro" id="IPR051478">
    <property type="entry name" value="Beta-lactamase-like_AB/R"/>
</dbReference>
<keyword evidence="2" id="KW-0812">Transmembrane</keyword>
<keyword evidence="2" id="KW-0472">Membrane</keyword>
<dbReference type="OMA" id="ANTVMEM"/>
<accession>A0A913XMP4</accession>
<dbReference type="GeneID" id="110244886"/>
<proteinExistence type="inferred from homology"/>
<dbReference type="AlphaFoldDB" id="A0A913XMP4"/>
<comment type="similarity">
    <text evidence="1">Belongs to the beta-lactamase family.</text>
</comment>
<protein>
    <recommendedName>
        <fullName evidence="3">Beta-lactamase-related domain-containing protein</fullName>
    </recommendedName>
</protein>
<dbReference type="OrthoDB" id="5946976at2759"/>
<name>A0A913XMP4_EXADI</name>
<evidence type="ECO:0000256" key="2">
    <source>
        <dbReference type="SAM" id="Phobius"/>
    </source>
</evidence>
<feature type="transmembrane region" description="Helical" evidence="2">
    <location>
        <begin position="30"/>
        <end position="50"/>
    </location>
</feature>
<organism evidence="4 5">
    <name type="scientific">Exaiptasia diaphana</name>
    <name type="common">Tropical sea anemone</name>
    <name type="synonym">Aiptasia pulchella</name>
    <dbReference type="NCBI Taxonomy" id="2652724"/>
    <lineage>
        <taxon>Eukaryota</taxon>
        <taxon>Metazoa</taxon>
        <taxon>Cnidaria</taxon>
        <taxon>Anthozoa</taxon>
        <taxon>Hexacorallia</taxon>
        <taxon>Actiniaria</taxon>
        <taxon>Aiptasiidae</taxon>
        <taxon>Exaiptasia</taxon>
    </lineage>
</organism>
<dbReference type="KEGG" id="epa:110244886"/>
<reference evidence="4" key="1">
    <citation type="submission" date="2022-11" db="UniProtKB">
        <authorList>
            <consortium name="EnsemblMetazoa"/>
        </authorList>
    </citation>
    <scope>IDENTIFICATION</scope>
</reference>
<dbReference type="InterPro" id="IPR001466">
    <property type="entry name" value="Beta-lactam-related"/>
</dbReference>
<feature type="domain" description="Beta-lactamase-related" evidence="3">
    <location>
        <begin position="105"/>
        <end position="412"/>
    </location>
</feature>